<evidence type="ECO:0000313" key="3">
    <source>
        <dbReference type="EMBL" id="QPI48233.1"/>
    </source>
</evidence>
<name>A0AA48W9A5_9BURK</name>
<keyword evidence="4" id="KW-1185">Reference proteome</keyword>
<dbReference type="SUPFAM" id="SSF51120">
    <property type="entry name" value="beta-Roll"/>
    <property type="match status" value="1"/>
</dbReference>
<dbReference type="PRINTS" id="PR00313">
    <property type="entry name" value="CABNDNGRPT"/>
</dbReference>
<dbReference type="PROSITE" id="PS00330">
    <property type="entry name" value="HEMOLYSIN_CALCIUM"/>
    <property type="match status" value="4"/>
</dbReference>
<dbReference type="InterPro" id="IPR050557">
    <property type="entry name" value="RTX_toxin/Mannuronan_C5-epim"/>
</dbReference>
<dbReference type="Pfam" id="PF00353">
    <property type="entry name" value="HemolysinCabind"/>
    <property type="match status" value="2"/>
</dbReference>
<evidence type="ECO:0000256" key="2">
    <source>
        <dbReference type="ARBA" id="ARBA00022525"/>
    </source>
</evidence>
<evidence type="ECO:0000313" key="4">
    <source>
        <dbReference type="Proteomes" id="UP000662888"/>
    </source>
</evidence>
<dbReference type="Gene3D" id="2.150.10.10">
    <property type="entry name" value="Serralysin-like metalloprotease, C-terminal"/>
    <property type="match status" value="2"/>
</dbReference>
<comment type="subcellular location">
    <subcellularLocation>
        <location evidence="1">Secreted</location>
    </subcellularLocation>
</comment>
<keyword evidence="2" id="KW-0964">Secreted</keyword>
<dbReference type="InterPro" id="IPR011049">
    <property type="entry name" value="Serralysin-like_metalloprot_C"/>
</dbReference>
<accession>A0AA48W9A5</accession>
<dbReference type="PANTHER" id="PTHR38340">
    <property type="entry name" value="S-LAYER PROTEIN"/>
    <property type="match status" value="1"/>
</dbReference>
<organism evidence="3 4">
    <name type="scientific">Massilia antarctica</name>
    <dbReference type="NCBI Taxonomy" id="2765360"/>
    <lineage>
        <taxon>Bacteria</taxon>
        <taxon>Pseudomonadati</taxon>
        <taxon>Pseudomonadota</taxon>
        <taxon>Betaproteobacteria</taxon>
        <taxon>Burkholderiales</taxon>
        <taxon>Oxalobacteraceae</taxon>
        <taxon>Telluria group</taxon>
        <taxon>Massilia</taxon>
    </lineage>
</organism>
<dbReference type="EMBL" id="CP065053">
    <property type="protein sequence ID" value="QPI48233.1"/>
    <property type="molecule type" value="Genomic_DNA"/>
</dbReference>
<gene>
    <name evidence="3" type="ORF">IV454_22170</name>
</gene>
<dbReference type="InterPro" id="IPR001343">
    <property type="entry name" value="Hemolysn_Ca-bd"/>
</dbReference>
<dbReference type="Proteomes" id="UP000662888">
    <property type="component" value="Chromosome"/>
</dbReference>
<protein>
    <submittedName>
        <fullName evidence="3">Calcium-binding protein</fullName>
    </submittedName>
</protein>
<evidence type="ECO:0000256" key="1">
    <source>
        <dbReference type="ARBA" id="ARBA00004613"/>
    </source>
</evidence>
<reference evidence="3 4" key="1">
    <citation type="submission" date="2020-11" db="EMBL/GenBank/DDBJ databases">
        <authorList>
            <person name="Sun Q."/>
        </authorList>
    </citation>
    <scope>NUCLEOTIDE SEQUENCE [LARGE SCALE GENOMIC DNA]</scope>
    <source>
        <strain evidence="3 4">P8398</strain>
    </source>
</reference>
<dbReference type="InterPro" id="IPR018511">
    <property type="entry name" value="Hemolysin-typ_Ca-bd_CS"/>
</dbReference>
<dbReference type="PANTHER" id="PTHR38340:SF1">
    <property type="entry name" value="S-LAYER PROTEIN"/>
    <property type="match status" value="1"/>
</dbReference>
<proteinExistence type="predicted"/>
<sequence>MAKFWYGSESDDHFTGDNFDETMIGNSGNDTLEGLGGNDYLSGGYGNDILDGGFGNDNLNGGKGSDIILGGDGNDAICGGSGSDVDRLSGGRGADTFDFYDWGHGRTDIITDFNFAEGDVLRIFHGTVGSNDDGLVVFDQMLQVGGDTILKEGSATIQLIGVDLNALIASGSIHYLPT</sequence>
<dbReference type="RefSeq" id="WP_206087870.1">
    <property type="nucleotide sequence ID" value="NZ_CP065053.1"/>
</dbReference>